<gene>
    <name evidence="1" type="ORF">ACFQ5G_17975</name>
</gene>
<protein>
    <submittedName>
        <fullName evidence="1">Uncharacterized protein</fullName>
    </submittedName>
</protein>
<reference evidence="2" key="1">
    <citation type="journal article" date="2019" name="Int. J. Syst. Evol. Microbiol.">
        <title>The Global Catalogue of Microorganisms (GCM) 10K type strain sequencing project: providing services to taxonomists for standard genome sequencing and annotation.</title>
        <authorList>
            <consortium name="The Broad Institute Genomics Platform"/>
            <consortium name="The Broad Institute Genome Sequencing Center for Infectious Disease"/>
            <person name="Wu L."/>
            <person name="Ma J."/>
        </authorList>
    </citation>
    <scope>NUCLEOTIDE SEQUENCE [LARGE SCALE GENOMIC DNA]</scope>
    <source>
        <strain evidence="2">CCM 7526</strain>
    </source>
</reference>
<evidence type="ECO:0000313" key="2">
    <source>
        <dbReference type="Proteomes" id="UP001597183"/>
    </source>
</evidence>
<dbReference type="RefSeq" id="WP_317795921.1">
    <property type="nucleotide sequence ID" value="NZ_AP028461.1"/>
</dbReference>
<comment type="caution">
    <text evidence="1">The sequence shown here is derived from an EMBL/GenBank/DDBJ whole genome shotgun (WGS) entry which is preliminary data.</text>
</comment>
<sequence length="422" mass="44773">MIEDLHADEVLGHRPLIATESRDPDSGPAVPVAGVRCGHPLVYPIAAGDLPGPWAARAAATGCRYLGMLLAFDLDLPPAGGRYTAARFEVTLTTPGARAVRLDDGDSLGVTFEGDPASAVAAGTVRAARARPGWLRRLTGRTGAPRAWATGVQSPSFGWIYDDPTGELLIPRNFGMHATVEVPAGGTAVTGLITVQAEVTTGRARQSAEVRQAVEFTEPLVPGEPPEPAGASVRLCMAADVAGYSRRRNDETERIQEQLVESLAQARRAAGIGEEQVRPQPQGDGQFTVLPAGVDESVVIPRLLTALSAALHEINAAADPADRIRLRVALHRGLIKEGRNGWIGTAPIAVHRILDSPPLRHALAEHTDAGYVLGVPDMLYRDVLAHGDGPPAPAELTAMTVELPDKGFHERCWLYVAPETTQ</sequence>
<organism evidence="1 2">
    <name type="scientific">Actinoplanes sichuanensis</name>
    <dbReference type="NCBI Taxonomy" id="512349"/>
    <lineage>
        <taxon>Bacteria</taxon>
        <taxon>Bacillati</taxon>
        <taxon>Actinomycetota</taxon>
        <taxon>Actinomycetes</taxon>
        <taxon>Micromonosporales</taxon>
        <taxon>Micromonosporaceae</taxon>
        <taxon>Actinoplanes</taxon>
    </lineage>
</organism>
<dbReference type="Proteomes" id="UP001597183">
    <property type="component" value="Unassembled WGS sequence"/>
</dbReference>
<evidence type="ECO:0000313" key="1">
    <source>
        <dbReference type="EMBL" id="MFD1367247.1"/>
    </source>
</evidence>
<proteinExistence type="predicted"/>
<keyword evidence="2" id="KW-1185">Reference proteome</keyword>
<accession>A0ABW4AAZ9</accession>
<name>A0ABW4AAZ9_9ACTN</name>
<dbReference type="EMBL" id="JBHTMK010000023">
    <property type="protein sequence ID" value="MFD1367247.1"/>
    <property type="molecule type" value="Genomic_DNA"/>
</dbReference>